<evidence type="ECO:0000313" key="4">
    <source>
        <dbReference type="WBParaSite" id="HDID_0000345401-mRNA-1"/>
    </source>
</evidence>
<feature type="region of interest" description="Disordered" evidence="2">
    <location>
        <begin position="24"/>
        <end position="92"/>
    </location>
</feature>
<feature type="domain" description="SH2" evidence="3">
    <location>
        <begin position="548"/>
        <end position="643"/>
    </location>
</feature>
<dbReference type="InterPro" id="IPR036860">
    <property type="entry name" value="SH2_dom_sf"/>
</dbReference>
<dbReference type="PROSITE" id="PS50001">
    <property type="entry name" value="SH2"/>
    <property type="match status" value="1"/>
</dbReference>
<dbReference type="AlphaFoldDB" id="A0A0R3SF63"/>
<evidence type="ECO:0000256" key="2">
    <source>
        <dbReference type="SAM" id="MobiDB-lite"/>
    </source>
</evidence>
<proteinExistence type="predicted"/>
<accession>A0A0R3SF63</accession>
<feature type="compositionally biased region" description="Low complexity" evidence="2">
    <location>
        <begin position="175"/>
        <end position="186"/>
    </location>
</feature>
<evidence type="ECO:0000259" key="3">
    <source>
        <dbReference type="PROSITE" id="PS50001"/>
    </source>
</evidence>
<dbReference type="SMART" id="SM00252">
    <property type="entry name" value="SH2"/>
    <property type="match status" value="1"/>
</dbReference>
<name>A0A0R3SF63_HYMDI</name>
<sequence>LSSFRKSFHVSSGLQRHWLDVSGQSDSKINTSNTDSTQSLDANGIESGGARQRALSDPRAPGLSLFFQQAPSTPQTPAQQRNQPPSTPSVRHSVAFFDTPATPRLTLPPSTPLLSATPVLIKDKNRAIFDLPLGSSAASPVVALKTHLDSLANPVGNRMSSSSHHKKSDTAFPHASSSSSSSALASSGPSAVVSRFRLRHSGGSGAAGAKKRQLERPLSQIICQLDSALLLNNSPSFSIQQPRSEERLSVVVNNSNSQSAVAEEVEAGRQQQPCSGFYDEDDVIEGIPRAVVQCLDDLENPPIPPMRVHSLRRGAGEIFGHFPNSSSSETASPHGSRGRRAPLQSLSESSGFEMLDLEHSGGSGSNSHEEATDEDDAEALEFAILEAAVEAEEQAAAAAASGERKKCQLGDVCPVPPLADPVGAWQSPPNENDLQPGNCPLHAGLESSPSPLHNGNGHHGSNHHHQQQFRPTTTTDDDDSSSHWWPSGANGPRSQQISQTPPQSQIDRWTGETPTPTATPTPTPTPANLLPNAHQHLHQHTSQTSPPWFQAYLPREVALELLTHEETGSFLVRDSVTQPGCWALSVRVPAHVNCVGITHYLIQHSKHGVKLKGLDKEWPSLEALITHLTVIPEMLPCPLRLPPTAQYGGSQQPHQASNPTFTEEEENDFNGEPEDEEYQRLSDFSSMLADMQPTTNSTVSNSTAVAPRLFR</sequence>
<dbReference type="PANTHER" id="PTHR15832:SF2">
    <property type="entry name" value="SH2 DOMAIN-CONTAINING PROTEIN"/>
    <property type="match status" value="1"/>
</dbReference>
<feature type="compositionally biased region" description="Polar residues" evidence="2">
    <location>
        <begin position="81"/>
        <end position="90"/>
    </location>
</feature>
<feature type="compositionally biased region" description="Low complexity" evidence="2">
    <location>
        <begin position="494"/>
        <end position="506"/>
    </location>
</feature>
<evidence type="ECO:0000256" key="1">
    <source>
        <dbReference type="PROSITE-ProRule" id="PRU00191"/>
    </source>
</evidence>
<feature type="compositionally biased region" description="Low complexity" evidence="2">
    <location>
        <begin position="68"/>
        <end position="80"/>
    </location>
</feature>
<dbReference type="InterPro" id="IPR000980">
    <property type="entry name" value="SH2"/>
</dbReference>
<dbReference type="PRINTS" id="PR00401">
    <property type="entry name" value="SH2DOMAIN"/>
</dbReference>
<feature type="compositionally biased region" description="Low complexity" evidence="2">
    <location>
        <begin position="694"/>
        <end position="711"/>
    </location>
</feature>
<dbReference type="Pfam" id="PF00017">
    <property type="entry name" value="SH2"/>
    <property type="match status" value="1"/>
</dbReference>
<organism evidence="4">
    <name type="scientific">Hymenolepis diminuta</name>
    <name type="common">Rat tapeworm</name>
    <dbReference type="NCBI Taxonomy" id="6216"/>
    <lineage>
        <taxon>Eukaryota</taxon>
        <taxon>Metazoa</taxon>
        <taxon>Spiralia</taxon>
        <taxon>Lophotrochozoa</taxon>
        <taxon>Platyhelminthes</taxon>
        <taxon>Cestoda</taxon>
        <taxon>Eucestoda</taxon>
        <taxon>Cyclophyllidea</taxon>
        <taxon>Hymenolepididae</taxon>
        <taxon>Hymenolepis</taxon>
    </lineage>
</organism>
<feature type="compositionally biased region" description="Polar residues" evidence="2">
    <location>
        <begin position="24"/>
        <end position="41"/>
    </location>
</feature>
<dbReference type="PANTHER" id="PTHR15832">
    <property type="entry name" value="SHC (SRC HOMOLOGY DOMAIN C-TERMINAL) ADAPTOR HOMOLOG"/>
    <property type="match status" value="1"/>
</dbReference>
<feature type="compositionally biased region" description="Polar residues" evidence="2">
    <location>
        <begin position="647"/>
        <end position="658"/>
    </location>
</feature>
<feature type="compositionally biased region" description="Low complexity" evidence="2">
    <location>
        <begin position="526"/>
        <end position="544"/>
    </location>
</feature>
<feature type="compositionally biased region" description="Acidic residues" evidence="2">
    <location>
        <begin position="662"/>
        <end position="677"/>
    </location>
</feature>
<protein>
    <submittedName>
        <fullName evidence="4">SH2 domain-containing protein</fullName>
    </submittedName>
</protein>
<feature type="region of interest" description="Disordered" evidence="2">
    <location>
        <begin position="319"/>
        <end position="376"/>
    </location>
</feature>
<dbReference type="SUPFAM" id="SSF55550">
    <property type="entry name" value="SH2 domain"/>
    <property type="match status" value="1"/>
</dbReference>
<dbReference type="WBParaSite" id="HDID_0000345401-mRNA-1">
    <property type="protein sequence ID" value="HDID_0000345401-mRNA-1"/>
    <property type="gene ID" value="HDID_0000345401"/>
</dbReference>
<feature type="region of interest" description="Disordered" evidence="2">
    <location>
        <begin position="155"/>
        <end position="186"/>
    </location>
</feature>
<dbReference type="Gene3D" id="3.30.505.10">
    <property type="entry name" value="SH2 domain"/>
    <property type="match status" value="1"/>
</dbReference>
<reference evidence="4" key="1">
    <citation type="submission" date="2016-04" db="UniProtKB">
        <authorList>
            <consortium name="WormBaseParasite"/>
        </authorList>
    </citation>
    <scope>IDENTIFICATION</scope>
</reference>
<feature type="region of interest" description="Disordered" evidence="2">
    <location>
        <begin position="420"/>
        <end position="544"/>
    </location>
</feature>
<keyword evidence="1" id="KW-0727">SH2 domain</keyword>
<feature type="region of interest" description="Disordered" evidence="2">
    <location>
        <begin position="642"/>
        <end position="711"/>
    </location>
</feature>
<feature type="compositionally biased region" description="Polar residues" evidence="2">
    <location>
        <begin position="323"/>
        <end position="333"/>
    </location>
</feature>